<accession>A0A2X3KJM9</accession>
<protein>
    <submittedName>
        <fullName evidence="1">HAD-superfamily hydrolase, subfamily IA, variant 3</fullName>
    </submittedName>
</protein>
<dbReference type="Gene3D" id="1.10.260.80">
    <property type="match status" value="1"/>
</dbReference>
<dbReference type="AlphaFoldDB" id="A0A2X3KJM9"/>
<dbReference type="Pfam" id="PF00702">
    <property type="entry name" value="Hydrolase"/>
    <property type="match status" value="1"/>
</dbReference>
<dbReference type="KEGG" id="bana:BARAN1_0588"/>
<dbReference type="InterPro" id="IPR006439">
    <property type="entry name" value="HAD-SF_hydro_IA"/>
</dbReference>
<dbReference type="SUPFAM" id="SSF56784">
    <property type="entry name" value="HAD-like"/>
    <property type="match status" value="1"/>
</dbReference>
<organism evidence="1 2">
    <name type="scientific">Candidatus Bipolaricaulis anaerobius</name>
    <dbReference type="NCBI Taxonomy" id="2026885"/>
    <lineage>
        <taxon>Bacteria</taxon>
        <taxon>Candidatus Bipolaricaulota</taxon>
        <taxon>Candidatus Bipolaricaulia</taxon>
        <taxon>Candidatus Bipolaricaulales</taxon>
        <taxon>Candidatus Bipolaricaulaceae</taxon>
        <taxon>Candidatus Bipolaricaulis</taxon>
    </lineage>
</organism>
<dbReference type="RefSeq" id="WP_122030804.1">
    <property type="nucleotide sequence ID" value="NZ_LS483254.1"/>
</dbReference>
<dbReference type="SFLD" id="SFLDS00003">
    <property type="entry name" value="Haloacid_Dehalogenase"/>
    <property type="match status" value="1"/>
</dbReference>
<dbReference type="GO" id="GO:0005829">
    <property type="term" value="C:cytosol"/>
    <property type="evidence" value="ECO:0007669"/>
    <property type="project" value="TreeGrafter"/>
</dbReference>
<dbReference type="NCBIfam" id="TIGR01549">
    <property type="entry name" value="HAD-SF-IA-v1"/>
    <property type="match status" value="1"/>
</dbReference>
<gene>
    <name evidence="1" type="ORF">BARAN1_0588</name>
</gene>
<dbReference type="CDD" id="cd07505">
    <property type="entry name" value="HAD_BPGM-like"/>
    <property type="match status" value="1"/>
</dbReference>
<sequence>MPLRAALIDMDGTIWETPVRMTAVREELGLPLDGRTILDGIADLPPSRRAEAVEVLRAREREGVERGCLRAGTRELLDLLRFSGVKTVLVTNNSRESTDAVLARHGLPFDLVVTRDDGPLKPDPGAFLGPLARLGLSPGEALVLGDSHFDLQAAVAAGIHAVVLVAPREWMRAYFPPGAAYHEVPDLDAAREVVRRLLAAK</sequence>
<dbReference type="InterPro" id="IPR036412">
    <property type="entry name" value="HAD-like_sf"/>
</dbReference>
<dbReference type="Gene3D" id="3.40.50.1000">
    <property type="entry name" value="HAD superfamily/HAD-like"/>
    <property type="match status" value="1"/>
</dbReference>
<dbReference type="InterPro" id="IPR023214">
    <property type="entry name" value="HAD_sf"/>
</dbReference>
<dbReference type="GO" id="GO:0006281">
    <property type="term" value="P:DNA repair"/>
    <property type="evidence" value="ECO:0007669"/>
    <property type="project" value="TreeGrafter"/>
</dbReference>
<dbReference type="SFLD" id="SFLDG01129">
    <property type="entry name" value="C1.5:_HAD__Beta-PGM__Phosphata"/>
    <property type="match status" value="1"/>
</dbReference>
<evidence type="ECO:0000313" key="2">
    <source>
        <dbReference type="Proteomes" id="UP000249818"/>
    </source>
</evidence>
<dbReference type="EMBL" id="LS483254">
    <property type="protein sequence ID" value="SQD92612.1"/>
    <property type="molecule type" value="Genomic_DNA"/>
</dbReference>
<reference evidence="2" key="1">
    <citation type="submission" date="2018-05" db="EMBL/GenBank/DDBJ databases">
        <authorList>
            <person name="Hao L."/>
        </authorList>
    </citation>
    <scope>NUCLEOTIDE SEQUENCE [LARGE SCALE GENOMIC DNA]</scope>
</reference>
<dbReference type="OrthoDB" id="9807630at2"/>
<name>A0A2X3KJM9_9BACT</name>
<evidence type="ECO:0000313" key="1">
    <source>
        <dbReference type="EMBL" id="SQD92612.1"/>
    </source>
</evidence>
<proteinExistence type="predicted"/>
<keyword evidence="2" id="KW-1185">Reference proteome</keyword>
<dbReference type="GO" id="GO:0008967">
    <property type="term" value="F:phosphoglycolate phosphatase activity"/>
    <property type="evidence" value="ECO:0007669"/>
    <property type="project" value="TreeGrafter"/>
</dbReference>
<dbReference type="PANTHER" id="PTHR43434">
    <property type="entry name" value="PHOSPHOGLYCOLATE PHOSPHATASE"/>
    <property type="match status" value="1"/>
</dbReference>
<dbReference type="PANTHER" id="PTHR43434:SF1">
    <property type="entry name" value="PHOSPHOGLYCOLATE PHOSPHATASE"/>
    <property type="match status" value="1"/>
</dbReference>
<dbReference type="NCBIfam" id="TIGR01509">
    <property type="entry name" value="HAD-SF-IA-v3"/>
    <property type="match status" value="1"/>
</dbReference>
<keyword evidence="1" id="KW-0378">Hydrolase</keyword>
<dbReference type="Proteomes" id="UP000249818">
    <property type="component" value="Chromosome BARAN1"/>
</dbReference>
<dbReference type="InterPro" id="IPR050155">
    <property type="entry name" value="HAD-like_hydrolase_sf"/>
</dbReference>